<dbReference type="RefSeq" id="WP_162658417.1">
    <property type="nucleotide sequence ID" value="NZ_LR593887.1"/>
</dbReference>
<evidence type="ECO:0000256" key="1">
    <source>
        <dbReference type="SAM" id="SignalP"/>
    </source>
</evidence>
<evidence type="ECO:0000313" key="3">
    <source>
        <dbReference type="EMBL" id="VIP03337.1"/>
    </source>
</evidence>
<evidence type="ECO:0000313" key="4">
    <source>
        <dbReference type="Proteomes" id="UP000464378"/>
    </source>
</evidence>
<gene>
    <name evidence="3" type="ORF">GMBLW1_06230</name>
</gene>
<name>A0A6C2YPQ9_9BACT</name>
<dbReference type="Proteomes" id="UP000464378">
    <property type="component" value="Chromosome"/>
</dbReference>
<accession>A0A6C2YPQ9</accession>
<dbReference type="KEGG" id="tim:GMBLW1_06230"/>
<dbReference type="InterPro" id="IPR036514">
    <property type="entry name" value="SGNH_hydro_sf"/>
</dbReference>
<dbReference type="InterPro" id="IPR013830">
    <property type="entry name" value="SGNH_hydro"/>
</dbReference>
<dbReference type="Gene3D" id="3.40.50.1110">
    <property type="entry name" value="SGNH hydrolase"/>
    <property type="match status" value="1"/>
</dbReference>
<feature type="signal peptide" evidence="1">
    <location>
        <begin position="1"/>
        <end position="20"/>
    </location>
</feature>
<dbReference type="EMBL" id="LR586016">
    <property type="protein sequence ID" value="VIP03337.1"/>
    <property type="molecule type" value="Genomic_DNA"/>
</dbReference>
<feature type="domain" description="SGNH hydrolase-type esterase" evidence="2">
    <location>
        <begin position="38"/>
        <end position="240"/>
    </location>
</feature>
<dbReference type="GO" id="GO:0004622">
    <property type="term" value="F:phosphatidylcholine lysophospholipase activity"/>
    <property type="evidence" value="ECO:0007669"/>
    <property type="project" value="TreeGrafter"/>
</dbReference>
<dbReference type="AlphaFoldDB" id="A0A6C2YPQ9"/>
<proteinExistence type="predicted"/>
<sequence length="422" mass="46914">MNRVVPLLAGLLLLSSPAMLRSQSPDKLPLPKSGTILFLGDSNTFAGGYVIALDAYLKTRFPDRDWTLINLGLPSETISGLSEEDHPYPRPNVQDRIDAALTKTKPAMVCIAYGMNDGIYAPFDSMRLKQYQAGVATAIRKSRAVGASVMLLTPDPFDPIPVSARTQPITGKRFSYIHPFHDYDSVLANYAQWLVTQRAENLPVADAHTTITRYLAMARKDDPKTVLSGDGIHPNATGHWLVAHSILTEWNAPREVDDLTIRFSEEKAPANGIRRLSTTVKLPMPIDPAWDRRLKSSEFDPQQWNAQILRIRGIEGGRYALRETNGKMLGEFSHEVLAKGIDLSQIPALSTNVDAQEVLRLLKSIHQTRDLAWLTDVGHRRPDTPKGIPLADALAKVKPMEETVRKLTAPRQLQLDLERIGD</sequence>
<feature type="chain" id="PRO_5033534937" description="SGNH hydrolase-type esterase domain-containing protein" evidence="1">
    <location>
        <begin position="21"/>
        <end position="422"/>
    </location>
</feature>
<protein>
    <recommendedName>
        <fullName evidence="2">SGNH hydrolase-type esterase domain-containing protein</fullName>
    </recommendedName>
</protein>
<dbReference type="Pfam" id="PF13472">
    <property type="entry name" value="Lipase_GDSL_2"/>
    <property type="match status" value="1"/>
</dbReference>
<dbReference type="PANTHER" id="PTHR30383">
    <property type="entry name" value="THIOESTERASE 1/PROTEASE 1/LYSOPHOSPHOLIPASE L1"/>
    <property type="match status" value="1"/>
</dbReference>
<dbReference type="EMBL" id="LR593887">
    <property type="protein sequence ID" value="VTS04046.1"/>
    <property type="molecule type" value="Genomic_DNA"/>
</dbReference>
<dbReference type="PANTHER" id="PTHR30383:SF5">
    <property type="entry name" value="SGNH HYDROLASE-TYPE ESTERASE DOMAIN-CONTAINING PROTEIN"/>
    <property type="match status" value="1"/>
</dbReference>
<dbReference type="InParanoid" id="A0A6C2YPQ9"/>
<organism evidence="3">
    <name type="scientific">Tuwongella immobilis</name>
    <dbReference type="NCBI Taxonomy" id="692036"/>
    <lineage>
        <taxon>Bacteria</taxon>
        <taxon>Pseudomonadati</taxon>
        <taxon>Planctomycetota</taxon>
        <taxon>Planctomycetia</taxon>
        <taxon>Gemmatales</taxon>
        <taxon>Gemmataceae</taxon>
        <taxon>Tuwongella</taxon>
    </lineage>
</organism>
<dbReference type="InterPro" id="IPR051532">
    <property type="entry name" value="Ester_Hydrolysis_Enzymes"/>
</dbReference>
<evidence type="ECO:0000259" key="2">
    <source>
        <dbReference type="Pfam" id="PF13472"/>
    </source>
</evidence>
<dbReference type="SUPFAM" id="SSF52266">
    <property type="entry name" value="SGNH hydrolase"/>
    <property type="match status" value="1"/>
</dbReference>
<keyword evidence="1" id="KW-0732">Signal</keyword>
<keyword evidence="4" id="KW-1185">Reference proteome</keyword>
<reference evidence="3" key="1">
    <citation type="submission" date="2019-04" db="EMBL/GenBank/DDBJ databases">
        <authorList>
            <consortium name="Science for Life Laboratories"/>
        </authorList>
    </citation>
    <scope>NUCLEOTIDE SEQUENCE</scope>
    <source>
        <strain evidence="3">MBLW1</strain>
    </source>
</reference>